<dbReference type="PANTHER" id="PTHR35561:SF1">
    <property type="entry name" value="RNA 2',3'-CYCLIC PHOSPHODIESTERASE"/>
    <property type="match status" value="1"/>
</dbReference>
<feature type="compositionally biased region" description="Acidic residues" evidence="3">
    <location>
        <begin position="216"/>
        <end position="233"/>
    </location>
</feature>
<dbReference type="Pfam" id="PF13563">
    <property type="entry name" value="2_5_RNA_ligase2"/>
    <property type="match status" value="1"/>
</dbReference>
<keyword evidence="5" id="KW-1185">Reference proteome</keyword>
<evidence type="ECO:0000256" key="1">
    <source>
        <dbReference type="ARBA" id="ARBA00022801"/>
    </source>
</evidence>
<feature type="active site" description="Proton donor" evidence="2">
    <location>
        <position position="60"/>
    </location>
</feature>
<protein>
    <recommendedName>
        <fullName evidence="2">RNA 2',3'-cyclic phosphodiesterase</fullName>
        <shortName evidence="2">RNA 2',3'-CPDase</shortName>
        <ecNumber evidence="2">3.1.4.58</ecNumber>
    </recommendedName>
</protein>
<evidence type="ECO:0000313" key="4">
    <source>
        <dbReference type="EMBL" id="ARU57637.1"/>
    </source>
</evidence>
<dbReference type="GO" id="GO:0016874">
    <property type="term" value="F:ligase activity"/>
    <property type="evidence" value="ECO:0007669"/>
    <property type="project" value="UniProtKB-KW"/>
</dbReference>
<feature type="region of interest" description="Disordered" evidence="3">
    <location>
        <begin position="196"/>
        <end position="233"/>
    </location>
</feature>
<dbReference type="EC" id="3.1.4.58" evidence="2"/>
<organism evidence="4 5">
    <name type="scientific">Oleiphilus messinensis</name>
    <dbReference type="NCBI Taxonomy" id="141451"/>
    <lineage>
        <taxon>Bacteria</taxon>
        <taxon>Pseudomonadati</taxon>
        <taxon>Pseudomonadota</taxon>
        <taxon>Gammaproteobacteria</taxon>
        <taxon>Oceanospirillales</taxon>
        <taxon>Oleiphilaceae</taxon>
        <taxon>Oleiphilus</taxon>
    </lineage>
</organism>
<dbReference type="RefSeq" id="WP_087462504.1">
    <property type="nucleotide sequence ID" value="NZ_CP021425.1"/>
</dbReference>
<evidence type="ECO:0000256" key="2">
    <source>
        <dbReference type="HAMAP-Rule" id="MF_01940"/>
    </source>
</evidence>
<comment type="function">
    <text evidence="2">Hydrolyzes RNA 2',3'-cyclic phosphodiester to an RNA 2'-phosphomonoester.</text>
</comment>
<keyword evidence="1 2" id="KW-0378">Hydrolase</keyword>
<comment type="similarity">
    <text evidence="2">Belongs to the 2H phosphoesterase superfamily. ThpR family.</text>
</comment>
<keyword evidence="4" id="KW-0436">Ligase</keyword>
<dbReference type="HAMAP" id="MF_01940">
    <property type="entry name" value="RNA_CPDase"/>
    <property type="match status" value="1"/>
</dbReference>
<dbReference type="GO" id="GO:0004113">
    <property type="term" value="F:2',3'-cyclic-nucleotide 3'-phosphodiesterase activity"/>
    <property type="evidence" value="ECO:0007669"/>
    <property type="project" value="InterPro"/>
</dbReference>
<dbReference type="SUPFAM" id="SSF55144">
    <property type="entry name" value="LigT-like"/>
    <property type="match status" value="1"/>
</dbReference>
<feature type="compositionally biased region" description="Polar residues" evidence="3">
    <location>
        <begin position="201"/>
        <end position="211"/>
    </location>
</feature>
<dbReference type="AlphaFoldDB" id="A0A1Y0IAT7"/>
<reference evidence="4 5" key="1">
    <citation type="submission" date="2017-05" db="EMBL/GenBank/DDBJ databases">
        <title>Genomic insights into alkan degradation activity of Oleiphilus messinensis.</title>
        <authorList>
            <person name="Kozyavkin S.A."/>
            <person name="Slesarev A.I."/>
            <person name="Golyshin P.N."/>
            <person name="Korzhenkov A."/>
            <person name="Golyshina O.N."/>
            <person name="Toshchakov S.V."/>
        </authorList>
    </citation>
    <scope>NUCLEOTIDE SEQUENCE [LARGE SCALE GENOMIC DNA]</scope>
    <source>
        <strain evidence="4 5">ME102</strain>
    </source>
</reference>
<gene>
    <name evidence="4" type="ORF">OLMES_3610</name>
</gene>
<dbReference type="Gene3D" id="3.90.1140.10">
    <property type="entry name" value="Cyclic phosphodiesterase"/>
    <property type="match status" value="1"/>
</dbReference>
<dbReference type="InterPro" id="IPR009097">
    <property type="entry name" value="Cyclic_Pdiesterase"/>
</dbReference>
<feature type="active site" description="Proton acceptor" evidence="2">
    <location>
        <position position="146"/>
    </location>
</feature>
<dbReference type="GO" id="GO:0008664">
    <property type="term" value="F:RNA 2',3'-cyclic 3'-phosphodiesterase activity"/>
    <property type="evidence" value="ECO:0007669"/>
    <property type="project" value="UniProtKB-EC"/>
</dbReference>
<evidence type="ECO:0000256" key="3">
    <source>
        <dbReference type="SAM" id="MobiDB-lite"/>
    </source>
</evidence>
<dbReference type="OrthoDB" id="7061261at2"/>
<feature type="short sequence motif" description="HXTX 1" evidence="2">
    <location>
        <begin position="60"/>
        <end position="63"/>
    </location>
</feature>
<name>A0A1Y0IAT7_9GAMM</name>
<dbReference type="KEGG" id="ome:OLMES_3610"/>
<proteinExistence type="inferred from homology"/>
<accession>A0A1Y0IAT7</accession>
<comment type="catalytic activity">
    <reaction evidence="2">
        <text>a 3'-end 2',3'-cyclophospho-ribonucleotide-RNA + H2O = a 3'-end 2'-phospho-ribonucleotide-RNA + H(+)</text>
        <dbReference type="Rhea" id="RHEA:11828"/>
        <dbReference type="Rhea" id="RHEA-COMP:10464"/>
        <dbReference type="Rhea" id="RHEA-COMP:17353"/>
        <dbReference type="ChEBI" id="CHEBI:15377"/>
        <dbReference type="ChEBI" id="CHEBI:15378"/>
        <dbReference type="ChEBI" id="CHEBI:83064"/>
        <dbReference type="ChEBI" id="CHEBI:173113"/>
        <dbReference type="EC" id="3.1.4.58"/>
    </reaction>
</comment>
<dbReference type="EMBL" id="CP021425">
    <property type="protein sequence ID" value="ARU57637.1"/>
    <property type="molecule type" value="Genomic_DNA"/>
</dbReference>
<feature type="short sequence motif" description="HXTX 2" evidence="2">
    <location>
        <begin position="146"/>
        <end position="149"/>
    </location>
</feature>
<dbReference type="Proteomes" id="UP000196027">
    <property type="component" value="Chromosome"/>
</dbReference>
<sequence length="233" mass="26721">MQGSQTGNANPNSFRERELRCFIGLSVPNPVRKILHRECLAIQGQSQFQHFKWLKKQNYHLTLHFLGELPIGTVQILKQELKWPRLLDQPFDLEIDSIGGFPTKSSSRFLVARVKQNTELRALFDRIQEKMIDLGLQSGSPEPRPHITLGRLKRGFKAGRLKEISAPELKFTIDEFHLFRSTLTPEGSMYEILDTFRPNDTEPSTRFQSPTAGYDDSLDEEELVDDPDLDLNG</sequence>
<dbReference type="InterPro" id="IPR004175">
    <property type="entry name" value="RNA_CPDase"/>
</dbReference>
<dbReference type="NCBIfam" id="TIGR02258">
    <property type="entry name" value="2_5_ligase"/>
    <property type="match status" value="1"/>
</dbReference>
<dbReference type="PANTHER" id="PTHR35561">
    <property type="entry name" value="RNA 2',3'-CYCLIC PHOSPHODIESTERASE"/>
    <property type="match status" value="1"/>
</dbReference>
<evidence type="ECO:0000313" key="5">
    <source>
        <dbReference type="Proteomes" id="UP000196027"/>
    </source>
</evidence>